<comment type="caution">
    <text evidence="5">The sequence shown here is derived from an EMBL/GenBank/DDBJ whole genome shotgun (WGS) entry which is preliminary data.</text>
</comment>
<dbReference type="Gene3D" id="3.40.50.12780">
    <property type="entry name" value="N-terminal domain of ligase-like"/>
    <property type="match status" value="1"/>
</dbReference>
<keyword evidence="6" id="KW-1185">Reference proteome</keyword>
<keyword evidence="2" id="KW-0597">Phosphoprotein</keyword>
<evidence type="ECO:0000256" key="1">
    <source>
        <dbReference type="ARBA" id="ARBA00022450"/>
    </source>
</evidence>
<evidence type="ECO:0000256" key="2">
    <source>
        <dbReference type="ARBA" id="ARBA00022553"/>
    </source>
</evidence>
<keyword evidence="1" id="KW-0596">Phosphopantetheine</keyword>
<dbReference type="InterPro" id="IPR042099">
    <property type="entry name" value="ANL_N_sf"/>
</dbReference>
<reference evidence="5" key="1">
    <citation type="submission" date="2022-07" db="EMBL/GenBank/DDBJ databases">
        <title>Genome Sequence of Physisporinus lineatus.</title>
        <authorList>
            <person name="Buettner E."/>
        </authorList>
    </citation>
    <scope>NUCLEOTIDE SEQUENCE</scope>
    <source>
        <strain evidence="5">VT162</strain>
    </source>
</reference>
<dbReference type="Gene3D" id="1.10.1200.10">
    <property type="entry name" value="ACP-like"/>
    <property type="match status" value="1"/>
</dbReference>
<dbReference type="EMBL" id="JANAWD010000181">
    <property type="protein sequence ID" value="KAJ3484642.1"/>
    <property type="molecule type" value="Genomic_DNA"/>
</dbReference>
<protein>
    <recommendedName>
        <fullName evidence="7">Acetyl-CoA synthetase-like protein</fullName>
    </recommendedName>
</protein>
<evidence type="ECO:0000259" key="3">
    <source>
        <dbReference type="Pfam" id="PF00501"/>
    </source>
</evidence>
<evidence type="ECO:0000313" key="6">
    <source>
        <dbReference type="Proteomes" id="UP001212997"/>
    </source>
</evidence>
<dbReference type="Pfam" id="PF23562">
    <property type="entry name" value="AMP-binding_C_3"/>
    <property type="match status" value="1"/>
</dbReference>
<dbReference type="Proteomes" id="UP001212997">
    <property type="component" value="Unassembled WGS sequence"/>
</dbReference>
<name>A0AAD5YIZ4_9APHY</name>
<dbReference type="AlphaFoldDB" id="A0AAD5YIZ4"/>
<evidence type="ECO:0008006" key="7">
    <source>
        <dbReference type="Google" id="ProtNLM"/>
    </source>
</evidence>
<dbReference type="InterPro" id="IPR051414">
    <property type="entry name" value="Adenylate-forming_Reductase"/>
</dbReference>
<dbReference type="InterPro" id="IPR036736">
    <property type="entry name" value="ACP-like_sf"/>
</dbReference>
<sequence length="1115" mass="123660">MQSSLPHLPRTQAVAYNGFKPPIPLLLEDSSTLPDIYDWNAIHNPDHPLSIYDDDGTIRTISCRRANEGVLRAAHYFDHRVSAHSQDFASPHVIAILANLDTITFALSLVGSLRAGLTALLISTRNAPDAVVHLLSKTGAKDVFYTPDPATKGLIEASIQQMRTDMNHSPLTLYPMPIFEDIFPPGSHAVQPFPSRARNIDSSGLIFHSSGSCLLVHSITTQTDPSFRDPTGTTAYPKPILCSHRFLMQWSKIPWYGELDIAGVVLAGQSLPIFHGFGFTHFCFAPTCGATVAVFRPEFPPVIPTPDRVFGSIVATKTSIASCVPAFIEQWAADPKKVEYLVKMKGVLFGGGPLSKDVGDFLASRGASLSSAYGATEGGGLNETFTKNNGLDWEYFKLSGQLNYQMKPQGDGTFELVLIDGEGYKPMVVNTKVGDRNAYATSDLLLPHPTKPGLWRIYGRADDQIMLSTGEKTNPGPIERVLMQDSRIQGAVMFGRGRFQNGVLIDPKPEYIFDATDEVKLRDFRNAIWPAVEKVNASAPQHSRIFKEVSSSSYASDRQVILKQYEEEINGIYERAENIPVDSQQGTQRWTPDNTLVFVRETVHGVMKQKITDDDDFFQFGCDSLQATWIRLGILRALRIANPKAARSLDLNFVFQAPSITRLSYSVYNVLHPSAPLGDAISKEEEILSLLDKYSSNFPTRSGNLRVREHDGDVILLTGTTGGFGCNILAQLSLDPTVKKVFAFNRPSEAPVLRQFEAMKRLGLMEECLRSPKFCLVEGDLSKPQFGLSKKQFEEMRNSVTQIIHNAWPVDFSKTVSSFEGSIQSMRNLVDFALSSPWEDAPSIVFVSSVGVFQGDNFSANRSLSSSFSLTLSPISNNSTARTSGKALEEHIIDIKDVPHSGYSAAKWIGERIFRKATEERGLRTTIVRPGQLCGDRNGNWNEKEWFPMIIKSALSVHCLPDVKGEGLVSWIPSFDAAAALNEMRKSNEEVVHLVSPNLVPWRTFLEGFSKSLGVPLVPYETWLKAMEDDLADPTRSEVEAMIRNPGLRLLPFYRNCKPNEDGEPLGIVRLDVTKARQVAPSLNEVKMTSEWVNKWIGYWRSSGFLPPLKESARL</sequence>
<dbReference type="InterPro" id="IPR000873">
    <property type="entry name" value="AMP-dep_synth/lig_dom"/>
</dbReference>
<gene>
    <name evidence="5" type="ORF">NLI96_g5501</name>
</gene>
<dbReference type="InterPro" id="IPR013120">
    <property type="entry name" value="FAR_NAD-bd"/>
</dbReference>
<dbReference type="Gene3D" id="3.40.50.720">
    <property type="entry name" value="NAD(P)-binding Rossmann-like Domain"/>
    <property type="match status" value="1"/>
</dbReference>
<dbReference type="Pfam" id="PF00501">
    <property type="entry name" value="AMP-binding"/>
    <property type="match status" value="1"/>
</dbReference>
<dbReference type="Pfam" id="PF07993">
    <property type="entry name" value="NAD_binding_4"/>
    <property type="match status" value="1"/>
</dbReference>
<dbReference type="InterPro" id="IPR036291">
    <property type="entry name" value="NAD(P)-bd_dom_sf"/>
</dbReference>
<accession>A0AAD5YIZ4</accession>
<proteinExistence type="predicted"/>
<evidence type="ECO:0000259" key="4">
    <source>
        <dbReference type="Pfam" id="PF07993"/>
    </source>
</evidence>
<feature type="domain" description="Thioester reductase (TE)" evidence="4">
    <location>
        <begin position="717"/>
        <end position="966"/>
    </location>
</feature>
<dbReference type="PANTHER" id="PTHR43439:SF2">
    <property type="entry name" value="ENZYME, PUTATIVE (JCVI)-RELATED"/>
    <property type="match status" value="1"/>
</dbReference>
<organism evidence="5 6">
    <name type="scientific">Meripilus lineatus</name>
    <dbReference type="NCBI Taxonomy" id="2056292"/>
    <lineage>
        <taxon>Eukaryota</taxon>
        <taxon>Fungi</taxon>
        <taxon>Dikarya</taxon>
        <taxon>Basidiomycota</taxon>
        <taxon>Agaricomycotina</taxon>
        <taxon>Agaricomycetes</taxon>
        <taxon>Polyporales</taxon>
        <taxon>Meripilaceae</taxon>
        <taxon>Meripilus</taxon>
    </lineage>
</organism>
<evidence type="ECO:0000313" key="5">
    <source>
        <dbReference type="EMBL" id="KAJ3484642.1"/>
    </source>
</evidence>
<feature type="domain" description="AMP-dependent synthetase/ligase" evidence="3">
    <location>
        <begin position="39"/>
        <end position="384"/>
    </location>
</feature>
<dbReference type="PANTHER" id="PTHR43439">
    <property type="entry name" value="PHENYLACETATE-COENZYME A LIGASE"/>
    <property type="match status" value="1"/>
</dbReference>
<dbReference type="SUPFAM" id="SSF51735">
    <property type="entry name" value="NAD(P)-binding Rossmann-fold domains"/>
    <property type="match status" value="1"/>
</dbReference>
<dbReference type="SUPFAM" id="SSF56801">
    <property type="entry name" value="Acetyl-CoA synthetase-like"/>
    <property type="match status" value="1"/>
</dbReference>